<evidence type="ECO:0000313" key="3">
    <source>
        <dbReference type="Proteomes" id="UP000023152"/>
    </source>
</evidence>
<sequence length="94" mass="10836">MNEHNGDEDVFHANSTENHTEEEESKREQEEISDALWLLQMGWQNENNAPELLRFEADSVEKVHSVLKKQQQKIDDISDNLNSQTGKKSVVNCP</sequence>
<dbReference type="AlphaFoldDB" id="X6PBV9"/>
<keyword evidence="3" id="KW-1185">Reference proteome</keyword>
<evidence type="ECO:0000313" key="2">
    <source>
        <dbReference type="EMBL" id="ETO35990.1"/>
    </source>
</evidence>
<name>X6PBV9_RETFI</name>
<dbReference type="Proteomes" id="UP000023152">
    <property type="component" value="Unassembled WGS sequence"/>
</dbReference>
<reference evidence="2 3" key="1">
    <citation type="journal article" date="2013" name="Curr. Biol.">
        <title>The Genome of the Foraminiferan Reticulomyxa filosa.</title>
        <authorList>
            <person name="Glockner G."/>
            <person name="Hulsmann N."/>
            <person name="Schleicher M."/>
            <person name="Noegel A.A."/>
            <person name="Eichinger L."/>
            <person name="Gallinger C."/>
            <person name="Pawlowski J."/>
            <person name="Sierra R."/>
            <person name="Euteneuer U."/>
            <person name="Pillet L."/>
            <person name="Moustafa A."/>
            <person name="Platzer M."/>
            <person name="Groth M."/>
            <person name="Szafranski K."/>
            <person name="Schliwa M."/>
        </authorList>
    </citation>
    <scope>NUCLEOTIDE SEQUENCE [LARGE SCALE GENOMIC DNA]</scope>
</reference>
<evidence type="ECO:0000256" key="1">
    <source>
        <dbReference type="SAM" id="MobiDB-lite"/>
    </source>
</evidence>
<organism evidence="2 3">
    <name type="scientific">Reticulomyxa filosa</name>
    <dbReference type="NCBI Taxonomy" id="46433"/>
    <lineage>
        <taxon>Eukaryota</taxon>
        <taxon>Sar</taxon>
        <taxon>Rhizaria</taxon>
        <taxon>Retaria</taxon>
        <taxon>Foraminifera</taxon>
        <taxon>Monothalamids</taxon>
        <taxon>Reticulomyxidae</taxon>
        <taxon>Reticulomyxa</taxon>
    </lineage>
</organism>
<comment type="caution">
    <text evidence="2">The sequence shown here is derived from an EMBL/GenBank/DDBJ whole genome shotgun (WGS) entry which is preliminary data.</text>
</comment>
<accession>X6PBV9</accession>
<proteinExistence type="predicted"/>
<dbReference type="EMBL" id="ASPP01001100">
    <property type="protein sequence ID" value="ETO35990.1"/>
    <property type="molecule type" value="Genomic_DNA"/>
</dbReference>
<dbReference type="OrthoDB" id="338231at2759"/>
<gene>
    <name evidence="2" type="ORF">RFI_01072</name>
</gene>
<feature type="region of interest" description="Disordered" evidence="1">
    <location>
        <begin position="69"/>
        <end position="94"/>
    </location>
</feature>
<dbReference type="InterPro" id="IPR036224">
    <property type="entry name" value="GINS_bundle-like_dom_sf"/>
</dbReference>
<protein>
    <submittedName>
        <fullName evidence="2">Uncharacterized protein</fullName>
    </submittedName>
</protein>
<feature type="compositionally biased region" description="Basic and acidic residues" evidence="1">
    <location>
        <begin position="1"/>
        <end position="11"/>
    </location>
</feature>
<dbReference type="SUPFAM" id="SSF158573">
    <property type="entry name" value="GINS helical bundle-like"/>
    <property type="match status" value="1"/>
</dbReference>
<feature type="region of interest" description="Disordered" evidence="1">
    <location>
        <begin position="1"/>
        <end position="32"/>
    </location>
</feature>
<dbReference type="Gene3D" id="1.20.58.1030">
    <property type="match status" value="1"/>
</dbReference>